<name>A0AAE1ATK9_9GAST</name>
<dbReference type="EMBL" id="JAWDGP010001203">
    <property type="protein sequence ID" value="KAK3793593.1"/>
    <property type="molecule type" value="Genomic_DNA"/>
</dbReference>
<evidence type="ECO:0000256" key="1">
    <source>
        <dbReference type="SAM" id="MobiDB-lite"/>
    </source>
</evidence>
<gene>
    <name evidence="2" type="ORF">RRG08_019196</name>
</gene>
<feature type="compositionally biased region" description="Basic and acidic residues" evidence="1">
    <location>
        <begin position="18"/>
        <end position="47"/>
    </location>
</feature>
<accession>A0AAE1ATK9</accession>
<dbReference type="AlphaFoldDB" id="A0AAE1ATK9"/>
<sequence length="217" mass="24481">MSDNRQMYSHRLRIVSKKQADSRTEKDRAREKKQTEQTKNKKEESKRNRYGAGELKEGPAASVSRLNGIRGTSFGDQWALPLPSNQLPGEWRLLELASKTKQPVVESFTAARTLCLTIDSHQHRHQARETVLQAGEADLATLDGVCDIICTETWPVRQHLARETVLPAGEADLATLDGVCDIICTDTWPVRQYFRPGKRTERHLMEYVTSSAQKPGP</sequence>
<organism evidence="2 3">
    <name type="scientific">Elysia crispata</name>
    <name type="common">lettuce slug</name>
    <dbReference type="NCBI Taxonomy" id="231223"/>
    <lineage>
        <taxon>Eukaryota</taxon>
        <taxon>Metazoa</taxon>
        <taxon>Spiralia</taxon>
        <taxon>Lophotrochozoa</taxon>
        <taxon>Mollusca</taxon>
        <taxon>Gastropoda</taxon>
        <taxon>Heterobranchia</taxon>
        <taxon>Euthyneura</taxon>
        <taxon>Panpulmonata</taxon>
        <taxon>Sacoglossa</taxon>
        <taxon>Placobranchoidea</taxon>
        <taxon>Plakobranchidae</taxon>
        <taxon>Elysia</taxon>
    </lineage>
</organism>
<evidence type="ECO:0000313" key="2">
    <source>
        <dbReference type="EMBL" id="KAK3793593.1"/>
    </source>
</evidence>
<comment type="caution">
    <text evidence="2">The sequence shown here is derived from an EMBL/GenBank/DDBJ whole genome shotgun (WGS) entry which is preliminary data.</text>
</comment>
<keyword evidence="3" id="KW-1185">Reference proteome</keyword>
<feature type="region of interest" description="Disordered" evidence="1">
    <location>
        <begin position="1"/>
        <end position="61"/>
    </location>
</feature>
<dbReference type="Proteomes" id="UP001283361">
    <property type="component" value="Unassembled WGS sequence"/>
</dbReference>
<proteinExistence type="predicted"/>
<reference evidence="2" key="1">
    <citation type="journal article" date="2023" name="G3 (Bethesda)">
        <title>A reference genome for the long-term kleptoplast-retaining sea slug Elysia crispata morphotype clarki.</title>
        <authorList>
            <person name="Eastman K.E."/>
            <person name="Pendleton A.L."/>
            <person name="Shaikh M.A."/>
            <person name="Suttiyut T."/>
            <person name="Ogas R."/>
            <person name="Tomko P."/>
            <person name="Gavelis G."/>
            <person name="Widhalm J.R."/>
            <person name="Wisecaver J.H."/>
        </authorList>
    </citation>
    <scope>NUCLEOTIDE SEQUENCE</scope>
    <source>
        <strain evidence="2">ECLA1</strain>
    </source>
</reference>
<protein>
    <submittedName>
        <fullName evidence="2">Uncharacterized protein</fullName>
    </submittedName>
</protein>
<evidence type="ECO:0000313" key="3">
    <source>
        <dbReference type="Proteomes" id="UP001283361"/>
    </source>
</evidence>